<dbReference type="EMBL" id="AOHX01000045">
    <property type="protein sequence ID" value="ELY42566.1"/>
    <property type="molecule type" value="Genomic_DNA"/>
</dbReference>
<dbReference type="Proteomes" id="UP000011661">
    <property type="component" value="Unassembled WGS sequence"/>
</dbReference>
<keyword evidence="1" id="KW-1133">Transmembrane helix</keyword>
<comment type="caution">
    <text evidence="2">The sequence shown here is derived from an EMBL/GenBank/DDBJ whole genome shotgun (WGS) entry which is preliminary data.</text>
</comment>
<evidence type="ECO:0000313" key="2">
    <source>
        <dbReference type="EMBL" id="ELY42566.1"/>
    </source>
</evidence>
<keyword evidence="3" id="KW-1185">Reference proteome</keyword>
<dbReference type="STRING" id="1230460.C495_14672"/>
<organism evidence="2 3">
    <name type="scientific">Natronorubrum sulfidifaciens JCM 14089</name>
    <dbReference type="NCBI Taxonomy" id="1230460"/>
    <lineage>
        <taxon>Archaea</taxon>
        <taxon>Methanobacteriati</taxon>
        <taxon>Methanobacteriota</taxon>
        <taxon>Stenosarchaea group</taxon>
        <taxon>Halobacteria</taxon>
        <taxon>Halobacteriales</taxon>
        <taxon>Natrialbaceae</taxon>
        <taxon>Natronorubrum</taxon>
    </lineage>
</organism>
<protein>
    <submittedName>
        <fullName evidence="2">Uncharacterized protein</fullName>
    </submittedName>
</protein>
<dbReference type="eggNOG" id="arCOG07782">
    <property type="taxonomic scope" value="Archaea"/>
</dbReference>
<keyword evidence="1" id="KW-0812">Transmembrane</keyword>
<keyword evidence="1" id="KW-0472">Membrane</keyword>
<name>L9VZU1_9EURY</name>
<reference evidence="2 3" key="1">
    <citation type="journal article" date="2014" name="PLoS Genet.">
        <title>Phylogenetically driven sequencing of extremely halophilic archaea reveals strategies for static and dynamic osmo-response.</title>
        <authorList>
            <person name="Becker E.A."/>
            <person name="Seitzer P.M."/>
            <person name="Tritt A."/>
            <person name="Larsen D."/>
            <person name="Krusor M."/>
            <person name="Yao A.I."/>
            <person name="Wu D."/>
            <person name="Madern D."/>
            <person name="Eisen J.A."/>
            <person name="Darling A.E."/>
            <person name="Facciotti M.T."/>
        </authorList>
    </citation>
    <scope>NUCLEOTIDE SEQUENCE [LARGE SCALE GENOMIC DNA]</scope>
    <source>
        <strain evidence="2 3">JCM 14089</strain>
    </source>
</reference>
<sequence>MHQSLLDLLEEELAHAETIVDNLGQAMLDGEVSYHDVASGQAVLDAAADLEDWNDAAMFFRQVNTPEGEHAAVVELESGVELQGALFWTAPDPDRGLLIGEWIEPEDELGEIHMGAEVHSLDEDDGDGWNEDWVGTTKLTEPFRINGLDGGHDGPLMFDETELPDPQDTEAMLERIRDAYEREREAEEDAEITINLDGAGGGGGGGDPLFDFDNPLDSDGAQYLGLGLIGVVVLAVIGIVTDLVPGLGD</sequence>
<accession>L9VZU1</accession>
<proteinExistence type="predicted"/>
<evidence type="ECO:0000313" key="3">
    <source>
        <dbReference type="Proteomes" id="UP000011661"/>
    </source>
</evidence>
<feature type="transmembrane region" description="Helical" evidence="1">
    <location>
        <begin position="223"/>
        <end position="244"/>
    </location>
</feature>
<dbReference type="PATRIC" id="fig|1230460.4.peg.2982"/>
<evidence type="ECO:0000256" key="1">
    <source>
        <dbReference type="SAM" id="Phobius"/>
    </source>
</evidence>
<gene>
    <name evidence="2" type="ORF">C495_14672</name>
</gene>
<dbReference type="AlphaFoldDB" id="L9VZU1"/>